<feature type="transmembrane region" description="Helical" evidence="14">
    <location>
        <begin position="273"/>
        <end position="290"/>
    </location>
</feature>
<keyword evidence="6" id="KW-1003">Cell membrane</keyword>
<keyword evidence="8 14" id="KW-0812">Transmembrane</keyword>
<feature type="region of interest" description="Disordered" evidence="13">
    <location>
        <begin position="1"/>
        <end position="29"/>
    </location>
</feature>
<dbReference type="GO" id="GO:0045227">
    <property type="term" value="P:capsule polysaccharide biosynthetic process"/>
    <property type="evidence" value="ECO:0007669"/>
    <property type="project" value="UniProtKB-UniPathway"/>
</dbReference>
<evidence type="ECO:0000256" key="6">
    <source>
        <dbReference type="ARBA" id="ARBA00022475"/>
    </source>
</evidence>
<dbReference type="Pfam" id="PF12249">
    <property type="entry name" value="AftA_C"/>
    <property type="match status" value="1"/>
</dbReference>
<dbReference type="Pfam" id="PF12250">
    <property type="entry name" value="AftA_N"/>
    <property type="match status" value="1"/>
</dbReference>
<feature type="transmembrane region" description="Helical" evidence="14">
    <location>
        <begin position="402"/>
        <end position="419"/>
    </location>
</feature>
<evidence type="ECO:0000256" key="10">
    <source>
        <dbReference type="ARBA" id="ARBA00023136"/>
    </source>
</evidence>
<evidence type="ECO:0000256" key="2">
    <source>
        <dbReference type="ARBA" id="ARBA00004776"/>
    </source>
</evidence>
<feature type="compositionally biased region" description="Polar residues" evidence="13">
    <location>
        <begin position="1"/>
        <end position="10"/>
    </location>
</feature>
<evidence type="ECO:0000256" key="4">
    <source>
        <dbReference type="ARBA" id="ARBA00012037"/>
    </source>
</evidence>
<dbReference type="AlphaFoldDB" id="A0A2S6IU73"/>
<accession>A0A2S6IU73</accession>
<comment type="catalytic activity">
    <reaction evidence="12">
        <text>Adds an alpha-D-arabinofuranosyl group from trans,octacis-decaprenylphospho-beta-D-arabinofuranose at the 5-O-position of the eighth, tenth and twelfth galactofuranose unit of the galactofuranan chain of [beta-D-galactofuranosyl-(1-&gt;5)-beta-D-galactofuranosyl-(1-&gt;6)]14-beta-D-galactofuranosyl-(1-&gt;5)-beta-D-galactofuranosyl-(1-&gt;4)-alpha-L-rhamnopyranosyl-(1-&gt;3)-N-acetyl-alpha-D-glucosaminyl-diphospho-trans,octacis-decaprenol.</text>
        <dbReference type="EC" id="2.4.2.46"/>
    </reaction>
</comment>
<feature type="transmembrane region" description="Helical" evidence="14">
    <location>
        <begin position="110"/>
        <end position="127"/>
    </location>
</feature>
<evidence type="ECO:0000256" key="1">
    <source>
        <dbReference type="ARBA" id="ARBA00004651"/>
    </source>
</evidence>
<feature type="transmembrane region" description="Helical" evidence="14">
    <location>
        <begin position="431"/>
        <end position="455"/>
    </location>
</feature>
<gene>
    <name evidence="17" type="ORF">CLV92_103303</name>
</gene>
<comment type="subcellular location">
    <subcellularLocation>
        <location evidence="1">Cell membrane</location>
        <topology evidence="1">Multi-pass membrane protein</topology>
    </subcellularLocation>
</comment>
<evidence type="ECO:0000256" key="11">
    <source>
        <dbReference type="ARBA" id="ARBA00033184"/>
    </source>
</evidence>
<evidence type="ECO:0000256" key="7">
    <source>
        <dbReference type="ARBA" id="ARBA00022679"/>
    </source>
</evidence>
<evidence type="ECO:0000256" key="3">
    <source>
        <dbReference type="ARBA" id="ARBA00009655"/>
    </source>
</evidence>
<organism evidence="17 18">
    <name type="scientific">Kineococcus xinjiangensis</name>
    <dbReference type="NCBI Taxonomy" id="512762"/>
    <lineage>
        <taxon>Bacteria</taxon>
        <taxon>Bacillati</taxon>
        <taxon>Actinomycetota</taxon>
        <taxon>Actinomycetes</taxon>
        <taxon>Kineosporiales</taxon>
        <taxon>Kineosporiaceae</taxon>
        <taxon>Kineococcus</taxon>
    </lineage>
</organism>
<evidence type="ECO:0000256" key="13">
    <source>
        <dbReference type="SAM" id="MobiDB-lite"/>
    </source>
</evidence>
<feature type="transmembrane region" description="Helical" evidence="14">
    <location>
        <begin position="45"/>
        <end position="66"/>
    </location>
</feature>
<dbReference type="UniPathway" id="UPA00963"/>
<feature type="transmembrane region" description="Helical" evidence="14">
    <location>
        <begin position="195"/>
        <end position="214"/>
    </location>
</feature>
<dbReference type="GO" id="GO:0016757">
    <property type="term" value="F:glycosyltransferase activity"/>
    <property type="evidence" value="ECO:0007669"/>
    <property type="project" value="InterPro"/>
</dbReference>
<keyword evidence="7 17" id="KW-0808">Transferase</keyword>
<name>A0A2S6IU73_9ACTN</name>
<feature type="domain" description="Arabinofuranosyltransferase AftA C-terminal" evidence="15">
    <location>
        <begin position="496"/>
        <end position="668"/>
    </location>
</feature>
<proteinExistence type="inferred from homology"/>
<evidence type="ECO:0000256" key="14">
    <source>
        <dbReference type="SAM" id="Phobius"/>
    </source>
</evidence>
<feature type="transmembrane region" description="Helical" evidence="14">
    <location>
        <begin position="78"/>
        <end position="98"/>
    </location>
</feature>
<comment type="pathway">
    <text evidence="2">Cell wall biogenesis; cell wall polysaccharide biosynthesis.</text>
</comment>
<evidence type="ECO:0000313" key="18">
    <source>
        <dbReference type="Proteomes" id="UP000239485"/>
    </source>
</evidence>
<sequence>MGSSVTSARSTAAEVPAGASRDGRQQHLGTRAAAEPVLPGGAARLGLELVIGGVLAIAVSALTQAVVNRVPVPLPSHVPTALATFGVVVVTAAVVLAVTARRLPRATRALGVVGISGLATALLALPLKGTSFYLGGNSGDQTFRMQFLGRLADDWRLADLNYADLPPFYPSGWFWLAGRYADLTGTPAWEAFKPAGITTAAVVPCLALLVWWRLAGPRRALLIALATTAVGVHPALAGPFVDEPYSWCVAALLPAAVVLAWRAFGAVPARERTGAALALGVFLGLAAMTYTLYAGFGALLVTAACAAGVLRARAAEGTGAALRTRVPALVLAGVVSAALALLVWAPFVVAKLRGASGTAAAQHFLPQISTQLPAPMVAPTPWGALLLLGCAWLVLRARRDGTAAALLLVVVAAYAWYLLQTFVLAAGTTLLAFRMEAVLVQTTAVAGCLAAAALWRALPALARRAGGPVAGYLRELRLLAALALGAVFVVALQSAPQSLAHPVEAAHDAYGAGGRTAAGERDPEQGGAWIPDVLRAVEDVTQRPASELVVFSSLYELATFAPYTGYQQMTAHYANPLSRFDERRAEIESWAQASGPDDLVRRLDSGPFRAPDVFVLHRTPEGYQAGVTHDLFPREPNVGWTTVTFDPELFSPEHFEVREVGPFAVLARRS</sequence>
<dbReference type="RefSeq" id="WP_104431919.1">
    <property type="nucleotide sequence ID" value="NZ_PTJD01000003.1"/>
</dbReference>
<feature type="transmembrane region" description="Helical" evidence="14">
    <location>
        <begin position="476"/>
        <end position="495"/>
    </location>
</feature>
<feature type="transmembrane region" description="Helical" evidence="14">
    <location>
        <begin position="376"/>
        <end position="395"/>
    </location>
</feature>
<dbReference type="InterPro" id="IPR020963">
    <property type="entry name" value="ArabinofuranosylTrfase_AftA_N"/>
</dbReference>
<feature type="transmembrane region" description="Helical" evidence="14">
    <location>
        <begin position="326"/>
        <end position="347"/>
    </location>
</feature>
<feature type="domain" description="Arabinofuranosyltransferase AftA N-terminal" evidence="16">
    <location>
        <begin position="49"/>
        <end position="456"/>
    </location>
</feature>
<dbReference type="GO" id="GO:0005886">
    <property type="term" value="C:plasma membrane"/>
    <property type="evidence" value="ECO:0007669"/>
    <property type="project" value="UniProtKB-SubCell"/>
</dbReference>
<keyword evidence="9 14" id="KW-1133">Transmembrane helix</keyword>
<evidence type="ECO:0000256" key="12">
    <source>
        <dbReference type="ARBA" id="ARBA00034030"/>
    </source>
</evidence>
<evidence type="ECO:0000256" key="5">
    <source>
        <dbReference type="ARBA" id="ARBA00020482"/>
    </source>
</evidence>
<evidence type="ECO:0000259" key="16">
    <source>
        <dbReference type="Pfam" id="PF12250"/>
    </source>
</evidence>
<comment type="caution">
    <text evidence="17">The sequence shown here is derived from an EMBL/GenBank/DDBJ whole genome shotgun (WGS) entry which is preliminary data.</text>
</comment>
<dbReference type="GO" id="GO:0044038">
    <property type="term" value="P:cell wall macromolecule biosynthetic process"/>
    <property type="evidence" value="ECO:0007669"/>
    <property type="project" value="InterPro"/>
</dbReference>
<dbReference type="EC" id="2.4.2.46" evidence="4"/>
<dbReference type="InterPro" id="IPR020959">
    <property type="entry name" value="ArabinofuranosylTrfase_AftA_C"/>
</dbReference>
<protein>
    <recommendedName>
        <fullName evidence="5">Galactan 5-O-arabinofuranosyltransferase</fullName>
        <ecNumber evidence="4">2.4.2.46</ecNumber>
    </recommendedName>
    <alternativeName>
        <fullName evidence="11">Arabinofuranosyltransferase AftA</fullName>
    </alternativeName>
</protein>
<dbReference type="EMBL" id="PTJD01000003">
    <property type="protein sequence ID" value="PPK97768.1"/>
    <property type="molecule type" value="Genomic_DNA"/>
</dbReference>
<feature type="transmembrane region" description="Helical" evidence="14">
    <location>
        <begin position="221"/>
        <end position="238"/>
    </location>
</feature>
<evidence type="ECO:0000259" key="15">
    <source>
        <dbReference type="Pfam" id="PF12249"/>
    </source>
</evidence>
<feature type="transmembrane region" description="Helical" evidence="14">
    <location>
        <begin position="296"/>
        <end position="314"/>
    </location>
</feature>
<evidence type="ECO:0000256" key="8">
    <source>
        <dbReference type="ARBA" id="ARBA00022692"/>
    </source>
</evidence>
<keyword evidence="10 14" id="KW-0472">Membrane</keyword>
<comment type="similarity">
    <text evidence="3">Belongs to the glycosyltransferase 85 family.</text>
</comment>
<reference evidence="17 18" key="1">
    <citation type="submission" date="2018-02" db="EMBL/GenBank/DDBJ databases">
        <title>Genomic Encyclopedia of Archaeal and Bacterial Type Strains, Phase II (KMG-II): from individual species to whole genera.</title>
        <authorList>
            <person name="Goeker M."/>
        </authorList>
    </citation>
    <scope>NUCLEOTIDE SEQUENCE [LARGE SCALE GENOMIC DNA]</scope>
    <source>
        <strain evidence="17 18">DSM 22857</strain>
    </source>
</reference>
<dbReference type="OrthoDB" id="4775300at2"/>
<evidence type="ECO:0000256" key="9">
    <source>
        <dbReference type="ARBA" id="ARBA00022989"/>
    </source>
</evidence>
<dbReference type="Proteomes" id="UP000239485">
    <property type="component" value="Unassembled WGS sequence"/>
</dbReference>
<evidence type="ECO:0000313" key="17">
    <source>
        <dbReference type="EMBL" id="PPK97768.1"/>
    </source>
</evidence>
<feature type="transmembrane region" description="Helical" evidence="14">
    <location>
        <begin position="244"/>
        <end position="261"/>
    </location>
</feature>
<keyword evidence="18" id="KW-1185">Reference proteome</keyword>